<dbReference type="EMBL" id="WJNH01000007">
    <property type="protein sequence ID" value="MRG87093.1"/>
    <property type="molecule type" value="Genomic_DNA"/>
</dbReference>
<dbReference type="Pfam" id="PF00849">
    <property type="entry name" value="PseudoU_synth_2"/>
    <property type="match status" value="1"/>
</dbReference>
<accession>A0A6G1X7W3</accession>
<dbReference type="SUPFAM" id="SSF55120">
    <property type="entry name" value="Pseudouridine synthase"/>
    <property type="match status" value="1"/>
</dbReference>
<organism evidence="7 8">
    <name type="scientific">Salinibacillus xinjiangensis</name>
    <dbReference type="NCBI Taxonomy" id="1229268"/>
    <lineage>
        <taxon>Bacteria</taxon>
        <taxon>Bacillati</taxon>
        <taxon>Bacillota</taxon>
        <taxon>Bacilli</taxon>
        <taxon>Bacillales</taxon>
        <taxon>Bacillaceae</taxon>
        <taxon>Salinibacillus</taxon>
    </lineage>
</organism>
<dbReference type="Gene3D" id="3.30.2350.10">
    <property type="entry name" value="Pseudouridine synthase"/>
    <property type="match status" value="1"/>
</dbReference>
<keyword evidence="3 5" id="KW-0413">Isomerase</keyword>
<protein>
    <recommendedName>
        <fullName evidence="5">Pseudouridine synthase</fullName>
        <ecNumber evidence="5">5.4.99.-</ecNumber>
    </recommendedName>
</protein>
<dbReference type="EC" id="5.4.99.-" evidence="5"/>
<dbReference type="GO" id="GO:0003723">
    <property type="term" value="F:RNA binding"/>
    <property type="evidence" value="ECO:0007669"/>
    <property type="project" value="InterPro"/>
</dbReference>
<dbReference type="InterPro" id="IPR050188">
    <property type="entry name" value="RluA_PseudoU_synthase"/>
</dbReference>
<sequence>MKWTIEKQYDGMLVREYLHSVRAFSRRMVKTVKFEGSIMLNGKPVTVRSTLHKGDELAITFPEERKEDGLTPIEISLDIIFEDEEILVLNKPAGIPVVPSPHFQGGSIASGLISYYQKKNLNYTAHIVTRLDKDTSGLMLVAKHRFSHSQLARLQQQGKVNRSYTALVDGQLEAKKGVIDVPIGRKSTSIIEREVREDGQKAVTHYEVIEELERFSVVHVRLETGRTHQIRVHFASLGHPLLGDDLYGGPMKEGIKRQALHCHELSFYHPFRGETVELVTPVLKDMRLLMEQ</sequence>
<evidence type="ECO:0000256" key="4">
    <source>
        <dbReference type="PIRSR" id="PIRSR606225-1"/>
    </source>
</evidence>
<comment type="caution">
    <text evidence="7">The sequence shown here is derived from an EMBL/GenBank/DDBJ whole genome shotgun (WGS) entry which is preliminary data.</text>
</comment>
<dbReference type="NCBIfam" id="TIGR00005">
    <property type="entry name" value="rluA_subfam"/>
    <property type="match status" value="1"/>
</dbReference>
<comment type="catalytic activity">
    <reaction evidence="1 5">
        <text>a uridine in RNA = a pseudouridine in RNA</text>
        <dbReference type="Rhea" id="RHEA:48348"/>
        <dbReference type="Rhea" id="RHEA-COMP:12068"/>
        <dbReference type="Rhea" id="RHEA-COMP:12069"/>
        <dbReference type="ChEBI" id="CHEBI:65314"/>
        <dbReference type="ChEBI" id="CHEBI:65315"/>
    </reaction>
</comment>
<dbReference type="GO" id="GO:0140098">
    <property type="term" value="F:catalytic activity, acting on RNA"/>
    <property type="evidence" value="ECO:0007669"/>
    <property type="project" value="UniProtKB-ARBA"/>
</dbReference>
<evidence type="ECO:0000313" key="7">
    <source>
        <dbReference type="EMBL" id="MRG87093.1"/>
    </source>
</evidence>
<dbReference type="PROSITE" id="PS01129">
    <property type="entry name" value="PSI_RLU"/>
    <property type="match status" value="1"/>
</dbReference>
<comment type="function">
    <text evidence="5">Responsible for synthesis of pseudouridine from uracil.</text>
</comment>
<evidence type="ECO:0000313" key="8">
    <source>
        <dbReference type="Proteomes" id="UP000480185"/>
    </source>
</evidence>
<dbReference type="PANTHER" id="PTHR21600">
    <property type="entry name" value="MITOCHONDRIAL RNA PSEUDOURIDINE SYNTHASE"/>
    <property type="match status" value="1"/>
</dbReference>
<gene>
    <name evidence="7" type="ORF">GH754_12310</name>
</gene>
<name>A0A6G1X7W3_9BACI</name>
<dbReference type="OrthoDB" id="9807829at2"/>
<feature type="domain" description="Pseudouridine synthase RsuA/RluA-like" evidence="6">
    <location>
        <begin position="86"/>
        <end position="236"/>
    </location>
</feature>
<dbReference type="InterPro" id="IPR006225">
    <property type="entry name" value="PsdUridine_synth_RluC/D"/>
</dbReference>
<dbReference type="InterPro" id="IPR006145">
    <property type="entry name" value="PsdUridine_synth_RsuA/RluA"/>
</dbReference>
<dbReference type="Proteomes" id="UP000480185">
    <property type="component" value="Unassembled WGS sequence"/>
</dbReference>
<dbReference type="GO" id="GO:0009982">
    <property type="term" value="F:pseudouridine synthase activity"/>
    <property type="evidence" value="ECO:0007669"/>
    <property type="project" value="InterPro"/>
</dbReference>
<reference evidence="7 8" key="1">
    <citation type="submission" date="2019-11" db="EMBL/GenBank/DDBJ databases">
        <authorList>
            <person name="Li J."/>
        </authorList>
    </citation>
    <scope>NUCLEOTIDE SEQUENCE [LARGE SCALE GENOMIC DNA]</scope>
    <source>
        <strain evidence="7 8">J4</strain>
    </source>
</reference>
<dbReference type="RefSeq" id="WP_153728980.1">
    <property type="nucleotide sequence ID" value="NZ_WJNH01000007.1"/>
</dbReference>
<evidence type="ECO:0000256" key="1">
    <source>
        <dbReference type="ARBA" id="ARBA00000073"/>
    </source>
</evidence>
<dbReference type="CDD" id="cd02869">
    <property type="entry name" value="PseudoU_synth_RluA_like"/>
    <property type="match status" value="1"/>
</dbReference>
<comment type="similarity">
    <text evidence="2 5">Belongs to the pseudouridine synthase RluA family.</text>
</comment>
<evidence type="ECO:0000256" key="2">
    <source>
        <dbReference type="ARBA" id="ARBA00010876"/>
    </source>
</evidence>
<dbReference type="PANTHER" id="PTHR21600:SF35">
    <property type="entry name" value="PSEUDOURIDINE SYNTHASE"/>
    <property type="match status" value="1"/>
</dbReference>
<evidence type="ECO:0000259" key="6">
    <source>
        <dbReference type="Pfam" id="PF00849"/>
    </source>
</evidence>
<dbReference type="InterPro" id="IPR020103">
    <property type="entry name" value="PsdUridine_synth_cat_dom_sf"/>
</dbReference>
<dbReference type="AlphaFoldDB" id="A0A6G1X7W3"/>
<feature type="active site" evidence="4">
    <location>
        <position position="132"/>
    </location>
</feature>
<keyword evidence="8" id="KW-1185">Reference proteome</keyword>
<dbReference type="GO" id="GO:0000455">
    <property type="term" value="P:enzyme-directed rRNA pseudouridine synthesis"/>
    <property type="evidence" value="ECO:0007669"/>
    <property type="project" value="TreeGrafter"/>
</dbReference>
<dbReference type="InterPro" id="IPR006224">
    <property type="entry name" value="PsdUridine_synth_RluA-like_CS"/>
</dbReference>
<evidence type="ECO:0000256" key="3">
    <source>
        <dbReference type="ARBA" id="ARBA00023235"/>
    </source>
</evidence>
<evidence type="ECO:0000256" key="5">
    <source>
        <dbReference type="RuleBase" id="RU362028"/>
    </source>
</evidence>
<dbReference type="FunFam" id="3.30.2350.10:FF:000005">
    <property type="entry name" value="Pseudouridine synthase"/>
    <property type="match status" value="1"/>
</dbReference>
<proteinExistence type="inferred from homology"/>